<dbReference type="SUPFAM" id="SSF53244">
    <property type="entry name" value="MurD-like peptide ligases, peptide-binding domain"/>
    <property type="match status" value="1"/>
</dbReference>
<evidence type="ECO:0000256" key="4">
    <source>
        <dbReference type="ARBA" id="ARBA00022598"/>
    </source>
</evidence>
<evidence type="ECO:0000256" key="6">
    <source>
        <dbReference type="ARBA" id="ARBA00022840"/>
    </source>
</evidence>
<dbReference type="Gene3D" id="3.40.1190.10">
    <property type="entry name" value="Mur-like, catalytic domain"/>
    <property type="match status" value="1"/>
</dbReference>
<dbReference type="InterPro" id="IPR005762">
    <property type="entry name" value="MurD"/>
</dbReference>
<dbReference type="EMBL" id="BMJO01000001">
    <property type="protein sequence ID" value="GGE44080.1"/>
    <property type="molecule type" value="Genomic_DNA"/>
</dbReference>
<comment type="subcellular location">
    <subcellularLocation>
        <location evidence="1 7 8">Cytoplasm</location>
    </subcellularLocation>
</comment>
<evidence type="ECO:0000313" key="11">
    <source>
        <dbReference type="EMBL" id="GGE44080.1"/>
    </source>
</evidence>
<organism evidence="11 12">
    <name type="scientific">Pedobacter psychrotolerans</name>
    <dbReference type="NCBI Taxonomy" id="1843235"/>
    <lineage>
        <taxon>Bacteria</taxon>
        <taxon>Pseudomonadati</taxon>
        <taxon>Bacteroidota</taxon>
        <taxon>Sphingobacteriia</taxon>
        <taxon>Sphingobacteriales</taxon>
        <taxon>Sphingobacteriaceae</taxon>
        <taxon>Pedobacter</taxon>
    </lineage>
</organism>
<dbReference type="InterPro" id="IPR036615">
    <property type="entry name" value="Mur_ligase_C_dom_sf"/>
</dbReference>
<keyword evidence="7 8" id="KW-0573">Peptidoglycan synthesis</keyword>
<evidence type="ECO:0000256" key="8">
    <source>
        <dbReference type="RuleBase" id="RU003664"/>
    </source>
</evidence>
<dbReference type="InterPro" id="IPR013221">
    <property type="entry name" value="Mur_ligase_cen"/>
</dbReference>
<keyword evidence="6 7" id="KW-0067">ATP-binding</keyword>
<comment type="function">
    <text evidence="7 8">Cell wall formation. Catalyzes the addition of glutamate to the nucleotide precursor UDP-N-acetylmuramoyl-L-alanine (UMA).</text>
</comment>
<dbReference type="SUPFAM" id="SSF53623">
    <property type="entry name" value="MurD-like peptide ligases, catalytic domain"/>
    <property type="match status" value="1"/>
</dbReference>
<reference evidence="12" key="1">
    <citation type="journal article" date="2019" name="Int. J. Syst. Evol. Microbiol.">
        <title>The Global Catalogue of Microorganisms (GCM) 10K type strain sequencing project: providing services to taxonomists for standard genome sequencing and annotation.</title>
        <authorList>
            <consortium name="The Broad Institute Genomics Platform"/>
            <consortium name="The Broad Institute Genome Sequencing Center for Infectious Disease"/>
            <person name="Wu L."/>
            <person name="Ma J."/>
        </authorList>
    </citation>
    <scope>NUCLEOTIDE SEQUENCE [LARGE SCALE GENOMIC DNA]</scope>
    <source>
        <strain evidence="12">CGMCC 1.15644</strain>
    </source>
</reference>
<proteinExistence type="inferred from homology"/>
<dbReference type="PANTHER" id="PTHR43692">
    <property type="entry name" value="UDP-N-ACETYLMURAMOYLALANINE--D-GLUTAMATE LIGASE"/>
    <property type="match status" value="1"/>
</dbReference>
<keyword evidence="12" id="KW-1185">Reference proteome</keyword>
<protein>
    <recommendedName>
        <fullName evidence="7 8">UDP-N-acetylmuramoylalanine--D-glutamate ligase</fullName>
        <ecNumber evidence="7 8">6.3.2.9</ecNumber>
    </recommendedName>
    <alternativeName>
        <fullName evidence="7">D-glutamic acid-adding enzyme</fullName>
    </alternativeName>
    <alternativeName>
        <fullName evidence="7">UDP-N-acetylmuramoyl-L-alanyl-D-glutamate synthetase</fullName>
    </alternativeName>
</protein>
<dbReference type="PANTHER" id="PTHR43692:SF1">
    <property type="entry name" value="UDP-N-ACETYLMURAMOYLALANINE--D-GLUTAMATE LIGASE"/>
    <property type="match status" value="1"/>
</dbReference>
<evidence type="ECO:0000259" key="9">
    <source>
        <dbReference type="Pfam" id="PF02875"/>
    </source>
</evidence>
<dbReference type="Pfam" id="PF21799">
    <property type="entry name" value="MurD-like_N"/>
    <property type="match status" value="1"/>
</dbReference>
<dbReference type="SUPFAM" id="SSF51984">
    <property type="entry name" value="MurCD N-terminal domain"/>
    <property type="match status" value="1"/>
</dbReference>
<dbReference type="InterPro" id="IPR036565">
    <property type="entry name" value="Mur-like_cat_sf"/>
</dbReference>
<accession>A0ABQ1SK96</accession>
<comment type="pathway">
    <text evidence="2 7 8">Cell wall biogenesis; peptidoglycan biosynthesis.</text>
</comment>
<keyword evidence="7 8" id="KW-0961">Cell wall biogenesis/degradation</keyword>
<evidence type="ECO:0000259" key="10">
    <source>
        <dbReference type="Pfam" id="PF08245"/>
    </source>
</evidence>
<keyword evidence="7 8" id="KW-0131">Cell cycle</keyword>
<feature type="domain" description="Mur ligase central" evidence="10">
    <location>
        <begin position="139"/>
        <end position="319"/>
    </location>
</feature>
<dbReference type="NCBIfam" id="TIGR01087">
    <property type="entry name" value="murD"/>
    <property type="match status" value="1"/>
</dbReference>
<dbReference type="Pfam" id="PF02875">
    <property type="entry name" value="Mur_ligase_C"/>
    <property type="match status" value="1"/>
</dbReference>
<dbReference type="GO" id="GO:0016874">
    <property type="term" value="F:ligase activity"/>
    <property type="evidence" value="ECO:0007669"/>
    <property type="project" value="UniProtKB-KW"/>
</dbReference>
<comment type="caution">
    <text evidence="11">The sequence shown here is derived from an EMBL/GenBank/DDBJ whole genome shotgun (WGS) entry which is preliminary data.</text>
</comment>
<keyword evidence="4 7" id="KW-0436">Ligase</keyword>
<evidence type="ECO:0000256" key="7">
    <source>
        <dbReference type="HAMAP-Rule" id="MF_00639"/>
    </source>
</evidence>
<dbReference type="Proteomes" id="UP000622648">
    <property type="component" value="Unassembled WGS sequence"/>
</dbReference>
<comment type="similarity">
    <text evidence="7">Belongs to the MurCDEF family.</text>
</comment>
<evidence type="ECO:0000256" key="5">
    <source>
        <dbReference type="ARBA" id="ARBA00022741"/>
    </source>
</evidence>
<comment type="catalytic activity">
    <reaction evidence="7 8">
        <text>UDP-N-acetyl-alpha-D-muramoyl-L-alanine + D-glutamate + ATP = UDP-N-acetyl-alpha-D-muramoyl-L-alanyl-D-glutamate + ADP + phosphate + H(+)</text>
        <dbReference type="Rhea" id="RHEA:16429"/>
        <dbReference type="ChEBI" id="CHEBI:15378"/>
        <dbReference type="ChEBI" id="CHEBI:29986"/>
        <dbReference type="ChEBI" id="CHEBI:30616"/>
        <dbReference type="ChEBI" id="CHEBI:43474"/>
        <dbReference type="ChEBI" id="CHEBI:83898"/>
        <dbReference type="ChEBI" id="CHEBI:83900"/>
        <dbReference type="ChEBI" id="CHEBI:456216"/>
        <dbReference type="EC" id="6.3.2.9"/>
    </reaction>
</comment>
<gene>
    <name evidence="7 11" type="primary">murD</name>
    <name evidence="11" type="ORF">GCM10011413_07700</name>
</gene>
<dbReference type="Gene3D" id="3.40.50.720">
    <property type="entry name" value="NAD(P)-binding Rossmann-like Domain"/>
    <property type="match status" value="1"/>
</dbReference>
<feature type="domain" description="Mur ligase C-terminal" evidence="9">
    <location>
        <begin position="342"/>
        <end position="455"/>
    </location>
</feature>
<name>A0ABQ1SK96_9SPHI</name>
<keyword evidence="5 7" id="KW-0547">Nucleotide-binding</keyword>
<keyword evidence="3 7" id="KW-0963">Cytoplasm</keyword>
<dbReference type="InterPro" id="IPR004101">
    <property type="entry name" value="Mur_ligase_C"/>
</dbReference>
<sequence>MIKYLDTNYLILIKMNTNQNNTSGNPQSAMAGQGRVVILGAGESGVGAAKLAQAKGFDVFVSDFGVIADQYKSALEKLNIAFESEKHTEGLILNASEVIKSPGIPSTAPIIKKLVAQGTSVISEIEFAKRYTSAKTICITGSNGKSTTSLLTYHILKNAGLNVGLAGNIGHSFAAQVAEENYDYYVLEISSFMLDDMFEFKADIAVLLNITPDHLDRYEYKMENYVASKMRIIQNQTADDVFIHCADDEESIKAVQLFKPVAQVFPFSITKKIEPGAYLDAQTITILTEPNKELTMSILSDLALQGKHNIYNSMASGIVAKVLELRNETIRESMGNFKNIEHRLEHVAKISGIDFINDSKATNVNSTWYALESMTADVVLIMGGVDKGNDYNMLKDLVKSKVKAIVCLGKDNKRIHDAFEDDVEIIVNTFSADEATQIAFHLAKRGDAVLLSPACASFDLFKNYEDRGNQFKAAVKEL</sequence>
<evidence type="ECO:0000256" key="1">
    <source>
        <dbReference type="ARBA" id="ARBA00004496"/>
    </source>
</evidence>
<evidence type="ECO:0000256" key="2">
    <source>
        <dbReference type="ARBA" id="ARBA00004752"/>
    </source>
</evidence>
<dbReference type="Gene3D" id="3.90.190.20">
    <property type="entry name" value="Mur ligase, C-terminal domain"/>
    <property type="match status" value="1"/>
</dbReference>
<keyword evidence="7 8" id="KW-0133">Cell shape</keyword>
<dbReference type="HAMAP" id="MF_00639">
    <property type="entry name" value="MurD"/>
    <property type="match status" value="1"/>
</dbReference>
<keyword evidence="7 8" id="KW-0132">Cell division</keyword>
<evidence type="ECO:0000313" key="12">
    <source>
        <dbReference type="Proteomes" id="UP000622648"/>
    </source>
</evidence>
<dbReference type="EC" id="6.3.2.9" evidence="7 8"/>
<feature type="binding site" evidence="7">
    <location>
        <begin position="141"/>
        <end position="147"/>
    </location>
    <ligand>
        <name>ATP</name>
        <dbReference type="ChEBI" id="CHEBI:30616"/>
    </ligand>
</feature>
<dbReference type="Pfam" id="PF08245">
    <property type="entry name" value="Mur_ligase_M"/>
    <property type="match status" value="1"/>
</dbReference>
<evidence type="ECO:0000256" key="3">
    <source>
        <dbReference type="ARBA" id="ARBA00022490"/>
    </source>
</evidence>